<proteinExistence type="predicted"/>
<dbReference type="AlphaFoldDB" id="A0A397VWV2"/>
<evidence type="ECO:0000313" key="1">
    <source>
        <dbReference type="EMBL" id="RIB25459.1"/>
    </source>
</evidence>
<reference evidence="1 2" key="1">
    <citation type="submission" date="2018-06" db="EMBL/GenBank/DDBJ databases">
        <title>Comparative genomics reveals the genomic features of Rhizophagus irregularis, R. cerebriforme, R. diaphanum and Gigaspora rosea, and their symbiotic lifestyle signature.</title>
        <authorList>
            <person name="Morin E."/>
            <person name="San Clemente H."/>
            <person name="Chen E.C.H."/>
            <person name="De La Providencia I."/>
            <person name="Hainaut M."/>
            <person name="Kuo A."/>
            <person name="Kohler A."/>
            <person name="Murat C."/>
            <person name="Tang N."/>
            <person name="Roy S."/>
            <person name="Loubradou J."/>
            <person name="Henrissat B."/>
            <person name="Grigoriev I.V."/>
            <person name="Corradi N."/>
            <person name="Roux C."/>
            <person name="Martin F.M."/>
        </authorList>
    </citation>
    <scope>NUCLEOTIDE SEQUENCE [LARGE SCALE GENOMIC DNA]</scope>
    <source>
        <strain evidence="1 2">DAOM 194757</strain>
    </source>
</reference>
<keyword evidence="2" id="KW-1185">Reference proteome</keyword>
<organism evidence="1 2">
    <name type="scientific">Gigaspora rosea</name>
    <dbReference type="NCBI Taxonomy" id="44941"/>
    <lineage>
        <taxon>Eukaryota</taxon>
        <taxon>Fungi</taxon>
        <taxon>Fungi incertae sedis</taxon>
        <taxon>Mucoromycota</taxon>
        <taxon>Glomeromycotina</taxon>
        <taxon>Glomeromycetes</taxon>
        <taxon>Diversisporales</taxon>
        <taxon>Gigasporaceae</taxon>
        <taxon>Gigaspora</taxon>
    </lineage>
</organism>
<comment type="caution">
    <text evidence="1">The sequence shown here is derived from an EMBL/GenBank/DDBJ whole genome shotgun (WGS) entry which is preliminary data.</text>
</comment>
<dbReference type="EMBL" id="QKWP01000174">
    <property type="protein sequence ID" value="RIB25459.1"/>
    <property type="molecule type" value="Genomic_DNA"/>
</dbReference>
<accession>A0A397VWV2</accession>
<evidence type="ECO:0000313" key="2">
    <source>
        <dbReference type="Proteomes" id="UP000266673"/>
    </source>
</evidence>
<gene>
    <name evidence="1" type="ORF">C2G38_2165907</name>
</gene>
<name>A0A397VWV2_9GLOM</name>
<protein>
    <submittedName>
        <fullName evidence="1">Uncharacterized protein</fullName>
    </submittedName>
</protein>
<dbReference type="Proteomes" id="UP000266673">
    <property type="component" value="Unassembled WGS sequence"/>
</dbReference>
<sequence length="64" mass="7582">MVNNILKNYLELLNVKEDYDSVINTVGKENLEALFTFELMIIVYKLILEELIKSNAYWLCLHFV</sequence>